<dbReference type="EMBL" id="OX365931">
    <property type="protein sequence ID" value="CAI4060562.1"/>
    <property type="molecule type" value="Genomic_DNA"/>
</dbReference>
<evidence type="ECO:0000259" key="2">
    <source>
        <dbReference type="PROSITE" id="PS51819"/>
    </source>
</evidence>
<dbReference type="Pfam" id="PF00903">
    <property type="entry name" value="Glyoxalase"/>
    <property type="match status" value="1"/>
</dbReference>
<protein>
    <recommendedName>
        <fullName evidence="2">VOC domain-containing protein</fullName>
    </recommendedName>
</protein>
<dbReference type="Proteomes" id="UP001162085">
    <property type="component" value="Chromosome 4"/>
</dbReference>
<dbReference type="PANTHER" id="PTHR21366:SF14">
    <property type="entry name" value="GLYOXALASE DOMAIN-CONTAINING PROTEIN 5"/>
    <property type="match status" value="1"/>
</dbReference>
<proteinExistence type="inferred from homology"/>
<name>A0ABN8WWZ3_SACUV</name>
<accession>A0ABN8WWZ3</accession>
<comment type="similarity">
    <text evidence="1">Belongs to the glyoxalase I family.</text>
</comment>
<organism evidence="3 4">
    <name type="scientific">Saccharomyces uvarum</name>
    <name type="common">Yeast</name>
    <name type="synonym">Saccharomyces bayanus var. uvarum</name>
    <dbReference type="NCBI Taxonomy" id="230603"/>
    <lineage>
        <taxon>Eukaryota</taxon>
        <taxon>Fungi</taxon>
        <taxon>Dikarya</taxon>
        <taxon>Ascomycota</taxon>
        <taxon>Saccharomycotina</taxon>
        <taxon>Saccharomycetes</taxon>
        <taxon>Saccharomycetales</taxon>
        <taxon>Saccharomycetaceae</taxon>
        <taxon>Saccharomyces</taxon>
    </lineage>
</organism>
<dbReference type="PROSITE" id="PS51819">
    <property type="entry name" value="VOC"/>
    <property type="match status" value="1"/>
</dbReference>
<dbReference type="CDD" id="cd07253">
    <property type="entry name" value="GLOD5"/>
    <property type="match status" value="1"/>
</dbReference>
<dbReference type="InterPro" id="IPR004360">
    <property type="entry name" value="Glyas_Fos-R_dOase_dom"/>
</dbReference>
<dbReference type="InterPro" id="IPR050383">
    <property type="entry name" value="GlyoxalaseI/FosfomycinResist"/>
</dbReference>
<dbReference type="PANTHER" id="PTHR21366">
    <property type="entry name" value="GLYOXALASE FAMILY PROTEIN"/>
    <property type="match status" value="1"/>
</dbReference>
<dbReference type="SUPFAM" id="SSF54593">
    <property type="entry name" value="Glyoxalase/Bleomycin resistance protein/Dihydroxybiphenyl dioxygenase"/>
    <property type="match status" value="1"/>
</dbReference>
<keyword evidence="4" id="KW-1185">Reference proteome</keyword>
<sequence>MNIARLDHLVLTVTDIQRSCDFYERVLGFVITSFKENRKALTFGNQKINSHEAGKEFEPKAIGIPGSADLCFNAKKPLDDVVTHLRNLAIPIDEGPVVCTGATSSILSVYIRDPDENLIEISNEIKN</sequence>
<dbReference type="Gene3D" id="3.10.180.10">
    <property type="entry name" value="2,3-Dihydroxybiphenyl 1,2-Dioxygenase, domain 1"/>
    <property type="match status" value="1"/>
</dbReference>
<evidence type="ECO:0000256" key="1">
    <source>
        <dbReference type="ARBA" id="ARBA00010363"/>
    </source>
</evidence>
<evidence type="ECO:0000313" key="3">
    <source>
        <dbReference type="EMBL" id="CAI4060562.1"/>
    </source>
</evidence>
<gene>
    <name evidence="3" type="primary">SUVZ04G5070</name>
    <name evidence="3" type="ORF">SUVZ_04G5070</name>
</gene>
<evidence type="ECO:0000313" key="4">
    <source>
        <dbReference type="Proteomes" id="UP001162085"/>
    </source>
</evidence>
<dbReference type="InterPro" id="IPR037523">
    <property type="entry name" value="VOC_core"/>
</dbReference>
<feature type="domain" description="VOC" evidence="2">
    <location>
        <begin position="5"/>
        <end position="124"/>
    </location>
</feature>
<dbReference type="InterPro" id="IPR029068">
    <property type="entry name" value="Glyas_Bleomycin-R_OHBP_Dase"/>
</dbReference>
<reference evidence="3" key="1">
    <citation type="submission" date="2022-10" db="EMBL/GenBank/DDBJ databases">
        <authorList>
            <person name="Byrne P K."/>
        </authorList>
    </citation>
    <scope>NUCLEOTIDE SEQUENCE</scope>
    <source>
        <strain evidence="3">ZP964</strain>
    </source>
</reference>